<protein>
    <recommendedName>
        <fullName evidence="3">DUF3990 domain-containing protein</fullName>
    </recommendedName>
</protein>
<evidence type="ECO:0000313" key="1">
    <source>
        <dbReference type="EMBL" id="RHF83270.1"/>
    </source>
</evidence>
<dbReference type="RefSeq" id="WP_118203488.1">
    <property type="nucleotide sequence ID" value="NZ_QRHP01000012.1"/>
</dbReference>
<dbReference type="Proteomes" id="UP000283701">
    <property type="component" value="Unassembled WGS sequence"/>
</dbReference>
<organism evidence="1 2">
    <name type="scientific">Roseburia inulinivorans</name>
    <dbReference type="NCBI Taxonomy" id="360807"/>
    <lineage>
        <taxon>Bacteria</taxon>
        <taxon>Bacillati</taxon>
        <taxon>Bacillota</taxon>
        <taxon>Clostridia</taxon>
        <taxon>Lachnospirales</taxon>
        <taxon>Lachnospiraceae</taxon>
        <taxon>Roseburia</taxon>
    </lineage>
</organism>
<accession>A0A3R6K0I4</accession>
<evidence type="ECO:0000313" key="2">
    <source>
        <dbReference type="Proteomes" id="UP000283701"/>
    </source>
</evidence>
<comment type="caution">
    <text evidence="1">The sequence shown here is derived from an EMBL/GenBank/DDBJ whole genome shotgun (WGS) entry which is preliminary data.</text>
</comment>
<name>A0A3R6K0I4_9FIRM</name>
<dbReference type="SUPFAM" id="SSF56399">
    <property type="entry name" value="ADP-ribosylation"/>
    <property type="match status" value="1"/>
</dbReference>
<gene>
    <name evidence="1" type="ORF">DW654_11040</name>
</gene>
<evidence type="ECO:0008006" key="3">
    <source>
        <dbReference type="Google" id="ProtNLM"/>
    </source>
</evidence>
<sequence>MEYTENYYGLCHGTDEKSAEIIISNGFALNGDEASWCGKGAYFYDIKAKAWWAARRKCAEIKQNKFCRIKPVILLADIENIPKKDTFDLRVKKDLESFESFVDGMFGENEQIEIAGIDNEVERKIRLRSVLISFYAEKNNCKLVIGHFRQRPQPLYEHAIKFADSLDMIFGIETIYCVKDTSIVSNIRLGGSKQ</sequence>
<proteinExistence type="predicted"/>
<dbReference type="EMBL" id="QRHP01000012">
    <property type="protein sequence ID" value="RHF83270.1"/>
    <property type="molecule type" value="Genomic_DNA"/>
</dbReference>
<dbReference type="AlphaFoldDB" id="A0A3R6K0I4"/>
<reference evidence="1 2" key="1">
    <citation type="submission" date="2018-08" db="EMBL/GenBank/DDBJ databases">
        <title>A genome reference for cultivated species of the human gut microbiota.</title>
        <authorList>
            <person name="Zou Y."/>
            <person name="Xue W."/>
            <person name="Luo G."/>
        </authorList>
    </citation>
    <scope>NUCLEOTIDE SEQUENCE [LARGE SCALE GENOMIC DNA]</scope>
    <source>
        <strain evidence="1 2">AM23-23AC</strain>
    </source>
</reference>